<keyword evidence="2" id="KW-0472">Membrane</keyword>
<comment type="caution">
    <text evidence="3">The sequence shown here is derived from an EMBL/GenBank/DDBJ whole genome shotgun (WGS) entry which is preliminary data.</text>
</comment>
<evidence type="ECO:0000256" key="1">
    <source>
        <dbReference type="SAM" id="MobiDB-lite"/>
    </source>
</evidence>
<dbReference type="RefSeq" id="XP_024696199.1">
    <property type="nucleotide sequence ID" value="XM_024842263.1"/>
</dbReference>
<accession>A0A2I1DCM3</accession>
<gene>
    <name evidence="3" type="ORF">P168DRAFT_98765</name>
</gene>
<dbReference type="AlphaFoldDB" id="A0A2I1DCM3"/>
<evidence type="ECO:0000313" key="3">
    <source>
        <dbReference type="EMBL" id="PKY07605.1"/>
    </source>
</evidence>
<feature type="transmembrane region" description="Helical" evidence="2">
    <location>
        <begin position="58"/>
        <end position="77"/>
    </location>
</feature>
<organism evidence="3 4">
    <name type="scientific">Aspergillus campestris (strain IBT 28561)</name>
    <dbReference type="NCBI Taxonomy" id="1392248"/>
    <lineage>
        <taxon>Eukaryota</taxon>
        <taxon>Fungi</taxon>
        <taxon>Dikarya</taxon>
        <taxon>Ascomycota</taxon>
        <taxon>Pezizomycotina</taxon>
        <taxon>Eurotiomycetes</taxon>
        <taxon>Eurotiomycetidae</taxon>
        <taxon>Eurotiales</taxon>
        <taxon>Aspergillaceae</taxon>
        <taxon>Aspergillus</taxon>
        <taxon>Aspergillus subgen. Circumdati</taxon>
    </lineage>
</organism>
<evidence type="ECO:0000256" key="2">
    <source>
        <dbReference type="SAM" id="Phobius"/>
    </source>
</evidence>
<sequence length="195" mass="22796">MTFVSLRSYIDRFVFPFFVFVCDFDSHVFGFALLCFVIRKQKSWTHFYQIDWFYPSKLRSFISHLLYSLLLSIYHPAYVLPSIYKSYLGTPLYSISIQTQSIPRTRTTVNHRQPTHHPGSSKPPQLRIQQKDNHCIMTGDPKTRLACIHACGHVLLLVMIIRESSSPHFLSVREFGSVRLGIEFGWLVVCRHRLD</sequence>
<dbReference type="VEuPathDB" id="FungiDB:P168DRAFT_98765"/>
<dbReference type="Proteomes" id="UP000234254">
    <property type="component" value="Unassembled WGS sequence"/>
</dbReference>
<evidence type="ECO:0000313" key="4">
    <source>
        <dbReference type="Proteomes" id="UP000234254"/>
    </source>
</evidence>
<feature type="region of interest" description="Disordered" evidence="1">
    <location>
        <begin position="106"/>
        <end position="126"/>
    </location>
</feature>
<dbReference type="EMBL" id="MSFM01000002">
    <property type="protein sequence ID" value="PKY07605.1"/>
    <property type="molecule type" value="Genomic_DNA"/>
</dbReference>
<protein>
    <submittedName>
        <fullName evidence="3">Uncharacterized protein</fullName>
    </submittedName>
</protein>
<feature type="transmembrane region" description="Helical" evidence="2">
    <location>
        <begin position="13"/>
        <end position="38"/>
    </location>
</feature>
<dbReference type="GeneID" id="36549792"/>
<name>A0A2I1DCM3_ASPC2</name>
<reference evidence="3" key="1">
    <citation type="submission" date="2016-12" db="EMBL/GenBank/DDBJ databases">
        <title>The genomes of Aspergillus section Nigri reveals drivers in fungal speciation.</title>
        <authorList>
            <consortium name="DOE Joint Genome Institute"/>
            <person name="Vesth T.C."/>
            <person name="Nybo J."/>
            <person name="Theobald S."/>
            <person name="Brandl J."/>
            <person name="Frisvad J.C."/>
            <person name="Nielsen K.F."/>
            <person name="Lyhne E.K."/>
            <person name="Kogle M.E."/>
            <person name="Kuo A."/>
            <person name="Riley R."/>
            <person name="Clum A."/>
            <person name="Nolan M."/>
            <person name="Lipzen A."/>
            <person name="Salamov A."/>
            <person name="Henrissat B."/>
            <person name="Wiebenga A."/>
            <person name="De vries R.P."/>
            <person name="Grigoriev I.V."/>
            <person name="Mortensen U.H."/>
            <person name="Andersen M.R."/>
            <person name="Baker S.E."/>
        </authorList>
    </citation>
    <scope>NUCLEOTIDE SEQUENCE</scope>
    <source>
        <strain evidence="3">IBT 28561</strain>
    </source>
</reference>
<keyword evidence="2" id="KW-0812">Transmembrane</keyword>
<proteinExistence type="predicted"/>
<keyword evidence="4" id="KW-1185">Reference proteome</keyword>
<keyword evidence="2" id="KW-1133">Transmembrane helix</keyword>